<sequence>MVNLFFLYIELVEQHGTSASLYAHTIKAEPVCVLIKQPQAGRIQIDGRSGDQQLTYAVVDELRDIVSP</sequence>
<dbReference type="InterPro" id="IPR058898">
    <property type="entry name" value="Mu_AP3"/>
</dbReference>
<gene>
    <name evidence="2" type="ORF">GPUH_LOCUS19216</name>
</gene>
<name>A0A183EE24_9BILA</name>
<dbReference type="WBParaSite" id="GPUH_0001924001-mRNA-1">
    <property type="protein sequence ID" value="GPUH_0001924001-mRNA-1"/>
    <property type="gene ID" value="GPUH_0001924001"/>
</dbReference>
<accession>A0A183EE24</accession>
<organism evidence="4">
    <name type="scientific">Gongylonema pulchrum</name>
    <dbReference type="NCBI Taxonomy" id="637853"/>
    <lineage>
        <taxon>Eukaryota</taxon>
        <taxon>Metazoa</taxon>
        <taxon>Ecdysozoa</taxon>
        <taxon>Nematoda</taxon>
        <taxon>Chromadorea</taxon>
        <taxon>Rhabditida</taxon>
        <taxon>Spirurina</taxon>
        <taxon>Spiruromorpha</taxon>
        <taxon>Spiruroidea</taxon>
        <taxon>Gongylonematidae</taxon>
        <taxon>Gongylonema</taxon>
    </lineage>
</organism>
<dbReference type="OrthoDB" id="5861426at2759"/>
<dbReference type="AlphaFoldDB" id="A0A183EE24"/>
<keyword evidence="3" id="KW-1185">Reference proteome</keyword>
<evidence type="ECO:0000313" key="3">
    <source>
        <dbReference type="Proteomes" id="UP000271098"/>
    </source>
</evidence>
<reference evidence="4" key="1">
    <citation type="submission" date="2016-06" db="UniProtKB">
        <authorList>
            <consortium name="WormBaseParasite"/>
        </authorList>
    </citation>
    <scope>IDENTIFICATION</scope>
</reference>
<protein>
    <submittedName>
        <fullName evidence="4">Kinesin motor domain-containing protein</fullName>
    </submittedName>
</protein>
<dbReference type="EMBL" id="UYRT01088134">
    <property type="protein sequence ID" value="VDN33390.1"/>
    <property type="molecule type" value="Genomic_DNA"/>
</dbReference>
<evidence type="ECO:0000259" key="1">
    <source>
        <dbReference type="Pfam" id="PF26171"/>
    </source>
</evidence>
<evidence type="ECO:0000313" key="2">
    <source>
        <dbReference type="EMBL" id="VDN33390.1"/>
    </source>
</evidence>
<dbReference type="Proteomes" id="UP000271098">
    <property type="component" value="Unassembled WGS sequence"/>
</dbReference>
<feature type="domain" description="AP-3 complex subunit delta Mu C-terminal" evidence="1">
    <location>
        <begin position="7"/>
        <end position="66"/>
    </location>
</feature>
<evidence type="ECO:0000313" key="4">
    <source>
        <dbReference type="WBParaSite" id="GPUH_0001924001-mRNA-1"/>
    </source>
</evidence>
<proteinExistence type="predicted"/>
<reference evidence="2 3" key="2">
    <citation type="submission" date="2018-11" db="EMBL/GenBank/DDBJ databases">
        <authorList>
            <consortium name="Pathogen Informatics"/>
        </authorList>
    </citation>
    <scope>NUCLEOTIDE SEQUENCE [LARGE SCALE GENOMIC DNA]</scope>
</reference>
<dbReference type="Pfam" id="PF26171">
    <property type="entry name" value="Mu_AP3"/>
    <property type="match status" value="1"/>
</dbReference>